<name>A0A0S7Y1M1_UNCSA</name>
<evidence type="ECO:0000259" key="1">
    <source>
        <dbReference type="Pfam" id="PF09413"/>
    </source>
</evidence>
<dbReference type="EMBL" id="LIZX01000049">
    <property type="protein sequence ID" value="KPJ68598.1"/>
    <property type="molecule type" value="Genomic_DNA"/>
</dbReference>
<reference evidence="2 3" key="1">
    <citation type="journal article" date="2015" name="Microbiome">
        <title>Genomic resolution of linkages in carbon, nitrogen, and sulfur cycling among widespread estuary sediment bacteria.</title>
        <authorList>
            <person name="Baker B.J."/>
            <person name="Lazar C.S."/>
            <person name="Teske A.P."/>
            <person name="Dick G.J."/>
        </authorList>
    </citation>
    <scope>NUCLEOTIDE SEQUENCE [LARGE SCALE GENOMIC DNA]</scope>
    <source>
        <strain evidence="2">DG_54_3</strain>
    </source>
</reference>
<sequence>MSALIPIHTLKNQIEAQVIEAALREAGIKFVIRTFEDRAYNGIFIPQKGYGQVLVEEEDRDRAEEIMAALP</sequence>
<dbReference type="Proteomes" id="UP000051861">
    <property type="component" value="Unassembled WGS sequence"/>
</dbReference>
<gene>
    <name evidence="2" type="ORF">AMJ44_06235</name>
</gene>
<feature type="domain" description="DUF2007" evidence="1">
    <location>
        <begin position="9"/>
        <end position="69"/>
    </location>
</feature>
<organism evidence="2 3">
    <name type="scientific">candidate division WOR-1 bacterium DG_54_3</name>
    <dbReference type="NCBI Taxonomy" id="1703775"/>
    <lineage>
        <taxon>Bacteria</taxon>
        <taxon>Bacillati</taxon>
        <taxon>Saganbacteria</taxon>
    </lineage>
</organism>
<dbReference type="AlphaFoldDB" id="A0A0S7Y1M1"/>
<evidence type="ECO:0000313" key="3">
    <source>
        <dbReference type="Proteomes" id="UP000051861"/>
    </source>
</evidence>
<proteinExistence type="predicted"/>
<comment type="caution">
    <text evidence="2">The sequence shown here is derived from an EMBL/GenBank/DDBJ whole genome shotgun (WGS) entry which is preliminary data.</text>
</comment>
<evidence type="ECO:0000313" key="2">
    <source>
        <dbReference type="EMBL" id="KPJ68598.1"/>
    </source>
</evidence>
<dbReference type="InterPro" id="IPR018551">
    <property type="entry name" value="DUF2007"/>
</dbReference>
<protein>
    <recommendedName>
        <fullName evidence="1">DUF2007 domain-containing protein</fullName>
    </recommendedName>
</protein>
<accession>A0A0S7Y1M1</accession>
<dbReference type="Pfam" id="PF09413">
    <property type="entry name" value="DUF2007"/>
    <property type="match status" value="1"/>
</dbReference>